<dbReference type="EMBL" id="LWDX02072139">
    <property type="protein sequence ID" value="OEL13843.1"/>
    <property type="molecule type" value="Genomic_DNA"/>
</dbReference>
<sequence length="234" mass="24691">MKCIRWSGVAVWHEHASGGAAHVVFLVFCLTTNIIVCDAAAAVRVRDAATGVTFLASYIHSVILHVVFVFLVYASSQSLGSPRAVYDKLMATASAARDCSIPLAHPDQACGPVHGNFKDSLFGITMEMQGYWMSAIAARPSSAHKRYLLGGLLFFALLFSLATSLGLGALALRLPLTTAEAAKGLVPAATATVLMGESGAVLLLIMLFMTVTSAGSAELVAVSSLFTYDDVYRT</sequence>
<dbReference type="OrthoDB" id="6132759at2759"/>
<evidence type="ECO:0000256" key="1">
    <source>
        <dbReference type="ARBA" id="ARBA00022448"/>
    </source>
</evidence>
<dbReference type="InterPro" id="IPR038377">
    <property type="entry name" value="Na/Glc_symporter_sf"/>
</dbReference>
<keyword evidence="2" id="KW-0812">Transmembrane</keyword>
<protein>
    <submittedName>
        <fullName evidence="3">Urea-proton symporter DUR3</fullName>
    </submittedName>
</protein>
<feature type="transmembrane region" description="Helical" evidence="2">
    <location>
        <begin position="184"/>
        <end position="209"/>
    </location>
</feature>
<dbReference type="GO" id="GO:0015204">
    <property type="term" value="F:urea transmembrane transporter activity"/>
    <property type="evidence" value="ECO:0007669"/>
    <property type="project" value="InterPro"/>
</dbReference>
<name>A0A1E5ULU0_9POAL</name>
<keyword evidence="2" id="KW-1133">Transmembrane helix</keyword>
<dbReference type="PANTHER" id="PTHR46154:SF4">
    <property type="entry name" value="UREA ACTIVE TRANSPORTER"/>
    <property type="match status" value="1"/>
</dbReference>
<dbReference type="Gene3D" id="1.20.1730.10">
    <property type="entry name" value="Sodium/glucose cotransporter"/>
    <property type="match status" value="1"/>
</dbReference>
<proteinExistence type="predicted"/>
<organism evidence="3 4">
    <name type="scientific">Dichanthelium oligosanthes</name>
    <dbReference type="NCBI Taxonomy" id="888268"/>
    <lineage>
        <taxon>Eukaryota</taxon>
        <taxon>Viridiplantae</taxon>
        <taxon>Streptophyta</taxon>
        <taxon>Embryophyta</taxon>
        <taxon>Tracheophyta</taxon>
        <taxon>Spermatophyta</taxon>
        <taxon>Magnoliopsida</taxon>
        <taxon>Liliopsida</taxon>
        <taxon>Poales</taxon>
        <taxon>Poaceae</taxon>
        <taxon>PACMAD clade</taxon>
        <taxon>Panicoideae</taxon>
        <taxon>Panicodae</taxon>
        <taxon>Paniceae</taxon>
        <taxon>Dichantheliinae</taxon>
        <taxon>Dichanthelium</taxon>
    </lineage>
</organism>
<feature type="transmembrane region" description="Helical" evidence="2">
    <location>
        <begin position="147"/>
        <end position="172"/>
    </location>
</feature>
<feature type="transmembrane region" description="Helical" evidence="2">
    <location>
        <begin position="20"/>
        <end position="43"/>
    </location>
</feature>
<evidence type="ECO:0000313" key="3">
    <source>
        <dbReference type="EMBL" id="OEL13843.1"/>
    </source>
</evidence>
<reference evidence="3 4" key="1">
    <citation type="submission" date="2016-09" db="EMBL/GenBank/DDBJ databases">
        <title>The draft genome of Dichanthelium oligosanthes: A C3 panicoid grass species.</title>
        <authorList>
            <person name="Studer A.J."/>
            <person name="Schnable J.C."/>
            <person name="Brutnell T.P."/>
        </authorList>
    </citation>
    <scope>NUCLEOTIDE SEQUENCE [LARGE SCALE GENOMIC DNA]</scope>
    <source>
        <strain evidence="4">cv. Kellogg 1175</strain>
        <tissue evidence="3">Leaf</tissue>
    </source>
</reference>
<dbReference type="GO" id="GO:0005886">
    <property type="term" value="C:plasma membrane"/>
    <property type="evidence" value="ECO:0007669"/>
    <property type="project" value="TreeGrafter"/>
</dbReference>
<dbReference type="Proteomes" id="UP000095767">
    <property type="component" value="Unassembled WGS sequence"/>
</dbReference>
<gene>
    <name evidence="3" type="ORF">BAE44_0025135</name>
</gene>
<feature type="transmembrane region" description="Helical" evidence="2">
    <location>
        <begin position="55"/>
        <end position="74"/>
    </location>
</feature>
<dbReference type="AlphaFoldDB" id="A0A1E5ULU0"/>
<dbReference type="STRING" id="888268.A0A1E5ULU0"/>
<evidence type="ECO:0000313" key="4">
    <source>
        <dbReference type="Proteomes" id="UP000095767"/>
    </source>
</evidence>
<evidence type="ECO:0000256" key="2">
    <source>
        <dbReference type="SAM" id="Phobius"/>
    </source>
</evidence>
<dbReference type="InterPro" id="IPR031155">
    <property type="entry name" value="DUR"/>
</dbReference>
<accession>A0A1E5ULU0</accession>
<keyword evidence="2" id="KW-0472">Membrane</keyword>
<keyword evidence="4" id="KW-1185">Reference proteome</keyword>
<comment type="caution">
    <text evidence="3">The sequence shown here is derived from an EMBL/GenBank/DDBJ whole genome shotgun (WGS) entry which is preliminary data.</text>
</comment>
<keyword evidence="1" id="KW-0813">Transport</keyword>
<dbReference type="PANTHER" id="PTHR46154">
    <property type="match status" value="1"/>
</dbReference>